<organism evidence="2">
    <name type="scientific">viral metagenome</name>
    <dbReference type="NCBI Taxonomy" id="1070528"/>
    <lineage>
        <taxon>unclassified sequences</taxon>
        <taxon>metagenomes</taxon>
        <taxon>organismal metagenomes</taxon>
    </lineage>
</organism>
<dbReference type="SMART" id="SM00248">
    <property type="entry name" value="ANK"/>
    <property type="match status" value="7"/>
</dbReference>
<accession>A0A6C0I942</accession>
<feature type="region of interest" description="Disordered" evidence="1">
    <location>
        <begin position="239"/>
        <end position="265"/>
    </location>
</feature>
<dbReference type="PROSITE" id="PS50297">
    <property type="entry name" value="ANK_REP_REGION"/>
    <property type="match status" value="4"/>
</dbReference>
<feature type="compositionally biased region" description="Basic and acidic residues" evidence="1">
    <location>
        <begin position="462"/>
        <end position="482"/>
    </location>
</feature>
<protein>
    <submittedName>
        <fullName evidence="2">Uncharacterized protein</fullName>
    </submittedName>
</protein>
<evidence type="ECO:0000256" key="1">
    <source>
        <dbReference type="SAM" id="MobiDB-lite"/>
    </source>
</evidence>
<dbReference type="Gene3D" id="1.25.40.20">
    <property type="entry name" value="Ankyrin repeat-containing domain"/>
    <property type="match status" value="2"/>
</dbReference>
<feature type="compositionally biased region" description="Basic residues" evidence="1">
    <location>
        <begin position="490"/>
        <end position="542"/>
    </location>
</feature>
<dbReference type="PANTHER" id="PTHR24133">
    <property type="entry name" value="ANKYRIN DOMAIN-CONTAINING"/>
    <property type="match status" value="1"/>
</dbReference>
<dbReference type="PROSITE" id="PS50088">
    <property type="entry name" value="ANK_REPEAT"/>
    <property type="match status" value="4"/>
</dbReference>
<evidence type="ECO:0000313" key="2">
    <source>
        <dbReference type="EMBL" id="QHT88887.1"/>
    </source>
</evidence>
<dbReference type="InterPro" id="IPR052391">
    <property type="entry name" value="E3_Ligase-Neurotoxin"/>
</dbReference>
<dbReference type="SUPFAM" id="SSF48403">
    <property type="entry name" value="Ankyrin repeat"/>
    <property type="match status" value="1"/>
</dbReference>
<feature type="compositionally biased region" description="Low complexity" evidence="1">
    <location>
        <begin position="243"/>
        <end position="265"/>
    </location>
</feature>
<dbReference type="Pfam" id="PF12796">
    <property type="entry name" value="Ank_2"/>
    <property type="match status" value="3"/>
</dbReference>
<dbReference type="InterPro" id="IPR002110">
    <property type="entry name" value="Ankyrin_rpt"/>
</dbReference>
<feature type="region of interest" description="Disordered" evidence="1">
    <location>
        <begin position="458"/>
        <end position="542"/>
    </location>
</feature>
<dbReference type="EMBL" id="MN740125">
    <property type="protein sequence ID" value="QHT88887.1"/>
    <property type="molecule type" value="Genomic_DNA"/>
</dbReference>
<proteinExistence type="predicted"/>
<sequence length="542" mass="60420">MSFTDIKKAIKADKLKAVKKLVEADPAIVNIENSHGDSPLYIAVQEENIDIAKYLIDNGADVNHINTTEVWSILHLACHLKNLEMVKLLLDNDADVELTTNTGATPLYLVCETGAHNMAAIDIINALLDAAKDEDEYINKKEEHGYFPLYVASKNGDKDVVELLIERGANVEETDEQGQTALMIAIQENKENSHLEVIKTLLKAGADLLYTDNTGRTALDWAQQNDDDDVIRLLIQYAPSPSPSSSNSSSNSSTSSSSRSKSKSFSVGSVEPTALDVVTIKQSKIPETAEDFINIEDVNIADFLAESDKNRIIKVHNSFYALNGEDVKSHFLSKAEKNHYVYYPCKRALPPPALGVSKDDVHMDKPLFSASYLVGVLSDFVLLSEVMAMLDSEHKYFEIMANSEVQHVPATASAQMFTSERNAVSANHCQEGKEAKILKLKIINIVEDAEEAAVVKSLSKSLSKEGTKEAKSEASLKKKVASEEGEGEGRRKRRTKRFPNKRNKKHTAKRHRDKRSKHYKRRTIRKRSIILKRRPVKSKKMN</sequence>
<dbReference type="InterPro" id="IPR036770">
    <property type="entry name" value="Ankyrin_rpt-contain_sf"/>
</dbReference>
<dbReference type="AlphaFoldDB" id="A0A6C0I942"/>
<dbReference type="PANTHER" id="PTHR24133:SF40">
    <property type="entry name" value="ANKYRIN REPEAT DOMAIN 44"/>
    <property type="match status" value="1"/>
</dbReference>
<reference evidence="2" key="1">
    <citation type="journal article" date="2020" name="Nature">
        <title>Giant virus diversity and host interactions through global metagenomics.</title>
        <authorList>
            <person name="Schulz F."/>
            <person name="Roux S."/>
            <person name="Paez-Espino D."/>
            <person name="Jungbluth S."/>
            <person name="Walsh D.A."/>
            <person name="Denef V.J."/>
            <person name="McMahon K.D."/>
            <person name="Konstantinidis K.T."/>
            <person name="Eloe-Fadrosh E.A."/>
            <person name="Kyrpides N.C."/>
            <person name="Woyke T."/>
        </authorList>
    </citation>
    <scope>NUCLEOTIDE SEQUENCE</scope>
    <source>
        <strain evidence="2">GVMAG-M-3300023184-51</strain>
    </source>
</reference>
<name>A0A6C0I942_9ZZZZ</name>